<evidence type="ECO:0000313" key="3">
    <source>
        <dbReference type="Proteomes" id="UP000490980"/>
    </source>
</evidence>
<name>A0A7X5ZHB7_9GAMM</name>
<proteinExistence type="predicted"/>
<dbReference type="EMBL" id="JAARLZ010000002">
    <property type="protein sequence ID" value="NII05688.1"/>
    <property type="molecule type" value="Genomic_DNA"/>
</dbReference>
<gene>
    <name evidence="2" type="ORF">HBF25_04695</name>
</gene>
<evidence type="ECO:0008006" key="4">
    <source>
        <dbReference type="Google" id="ProtNLM"/>
    </source>
</evidence>
<organism evidence="2 3">
    <name type="scientific">Luteibacter anthropi</name>
    <dbReference type="NCBI Taxonomy" id="564369"/>
    <lineage>
        <taxon>Bacteria</taxon>
        <taxon>Pseudomonadati</taxon>
        <taxon>Pseudomonadota</taxon>
        <taxon>Gammaproteobacteria</taxon>
        <taxon>Lysobacterales</taxon>
        <taxon>Rhodanobacteraceae</taxon>
        <taxon>Luteibacter</taxon>
    </lineage>
</organism>
<sequence>MPPSLIARAVPAGALALAVVSAPAIASSTANFTGPLVTPAVNTLPQGVFNIEPYLIHSNLRGSYDDTGGRHTSHPKFRQWQIAVPMTYGITDAFGIQVTPTAARTSGGGSHTDGLRIGDTNVRLQQRLLGPAADGTGTILAVALARNITSGKYHRLDTNPLNGTGSGAARTVFTVGAQRLYWLDDGQALRWRSQVAWSPSPDRIRIRDASVYGTGAGFRGHATPGQMWNATLAAEYALDTRWVLVGEAIWNRTGTVRVRGSAGNGTAVDRRLPFASSFSLAPAVEYHFNASIGLIAGVQFTVAGRNVTDYVAPQAALNMVF</sequence>
<dbReference type="AlphaFoldDB" id="A0A7X5ZHB7"/>
<feature type="chain" id="PRO_5030943918" description="Transporter" evidence="1">
    <location>
        <begin position="27"/>
        <end position="321"/>
    </location>
</feature>
<feature type="signal peptide" evidence="1">
    <location>
        <begin position="1"/>
        <end position="26"/>
    </location>
</feature>
<comment type="caution">
    <text evidence="2">The sequence shown here is derived from an EMBL/GenBank/DDBJ whole genome shotgun (WGS) entry which is preliminary data.</text>
</comment>
<evidence type="ECO:0000256" key="1">
    <source>
        <dbReference type="SAM" id="SignalP"/>
    </source>
</evidence>
<accession>A0A7X5ZHB7</accession>
<dbReference type="Proteomes" id="UP000490980">
    <property type="component" value="Unassembled WGS sequence"/>
</dbReference>
<protein>
    <recommendedName>
        <fullName evidence="4">Transporter</fullName>
    </recommendedName>
</protein>
<dbReference type="RefSeq" id="WP_166946777.1">
    <property type="nucleotide sequence ID" value="NZ_JAARLZ010000002.1"/>
</dbReference>
<reference evidence="2 3" key="1">
    <citation type="submission" date="2020-03" db="EMBL/GenBank/DDBJ databases">
        <authorList>
            <person name="Lai Q."/>
        </authorList>
    </citation>
    <scope>NUCLEOTIDE SEQUENCE [LARGE SCALE GENOMIC DNA]</scope>
    <source>
        <strain evidence="2 3">CCUG 25036</strain>
    </source>
</reference>
<keyword evidence="1" id="KW-0732">Signal</keyword>
<keyword evidence="3" id="KW-1185">Reference proteome</keyword>
<evidence type="ECO:0000313" key="2">
    <source>
        <dbReference type="EMBL" id="NII05688.1"/>
    </source>
</evidence>